<protein>
    <submittedName>
        <fullName evidence="1">Uncharacterized protein</fullName>
    </submittedName>
</protein>
<accession>S7VE22</accession>
<sequence length="43" mass="4965">MTPQKPKTAPISKLITEINQYSFGSSIFNIELKFKLIFEARYA</sequence>
<reference evidence="1 2" key="1">
    <citation type="journal article" date="2013" name="Genome Announc.">
        <title>Draft Genome Sequence of Cyclobacterium qasimii Strain M12-11BT, Isolated from Arctic Marine Sediment.</title>
        <authorList>
            <person name="Shivaji S."/>
            <person name="Ara S."/>
            <person name="Singh A."/>
            <person name="Kumar Pinnaka A."/>
        </authorList>
    </citation>
    <scope>NUCLEOTIDE SEQUENCE [LARGE SCALE GENOMIC DNA]</scope>
    <source>
        <strain evidence="1 2">M12-11B</strain>
    </source>
</reference>
<evidence type="ECO:0000313" key="2">
    <source>
        <dbReference type="Proteomes" id="UP000014974"/>
    </source>
</evidence>
<dbReference type="AlphaFoldDB" id="S7VE22"/>
<name>S7VE22_9BACT</name>
<gene>
    <name evidence="1" type="ORF">ADICYQ_2711</name>
</gene>
<dbReference type="EMBL" id="ATNM01000107">
    <property type="protein sequence ID" value="EPR68241.1"/>
    <property type="molecule type" value="Genomic_DNA"/>
</dbReference>
<evidence type="ECO:0000313" key="1">
    <source>
        <dbReference type="EMBL" id="EPR68241.1"/>
    </source>
</evidence>
<proteinExistence type="predicted"/>
<dbReference type="Proteomes" id="UP000014974">
    <property type="component" value="Unassembled WGS sequence"/>
</dbReference>
<comment type="caution">
    <text evidence="1">The sequence shown here is derived from an EMBL/GenBank/DDBJ whole genome shotgun (WGS) entry which is preliminary data.</text>
</comment>
<organism evidence="1 2">
    <name type="scientific">Cyclobacterium qasimii M12-11B</name>
    <dbReference type="NCBI Taxonomy" id="641524"/>
    <lineage>
        <taxon>Bacteria</taxon>
        <taxon>Pseudomonadati</taxon>
        <taxon>Bacteroidota</taxon>
        <taxon>Cytophagia</taxon>
        <taxon>Cytophagales</taxon>
        <taxon>Cyclobacteriaceae</taxon>
        <taxon>Cyclobacterium</taxon>
    </lineage>
</organism>